<dbReference type="PROSITE" id="PS50102">
    <property type="entry name" value="RRM"/>
    <property type="match status" value="1"/>
</dbReference>
<accession>A0A3S5CL77</accession>
<gene>
    <name evidence="4" type="ORF">PXEA_LOCUS23745</name>
</gene>
<evidence type="ECO:0000259" key="3">
    <source>
        <dbReference type="PROSITE" id="PS50102"/>
    </source>
</evidence>
<evidence type="ECO:0000313" key="5">
    <source>
        <dbReference type="Proteomes" id="UP000784294"/>
    </source>
</evidence>
<keyword evidence="1 2" id="KW-0694">RNA-binding</keyword>
<dbReference type="Proteomes" id="UP000784294">
    <property type="component" value="Unassembled WGS sequence"/>
</dbReference>
<dbReference type="PANTHER" id="PTHR23236">
    <property type="entry name" value="EUKARYOTIC TRANSLATION INITIATION FACTOR 4B/4H"/>
    <property type="match status" value="1"/>
</dbReference>
<dbReference type="GO" id="GO:0005634">
    <property type="term" value="C:nucleus"/>
    <property type="evidence" value="ECO:0007669"/>
    <property type="project" value="TreeGrafter"/>
</dbReference>
<dbReference type="InterPro" id="IPR012677">
    <property type="entry name" value="Nucleotide-bd_a/b_plait_sf"/>
</dbReference>
<dbReference type="OrthoDB" id="4726at2759"/>
<dbReference type="InterPro" id="IPR000504">
    <property type="entry name" value="RRM_dom"/>
</dbReference>
<dbReference type="EMBL" id="CAAALY010111173">
    <property type="protein sequence ID" value="VEL30305.1"/>
    <property type="molecule type" value="Genomic_DNA"/>
</dbReference>
<dbReference type="Pfam" id="PF00076">
    <property type="entry name" value="RRM_1"/>
    <property type="match status" value="1"/>
</dbReference>
<protein>
    <recommendedName>
        <fullName evidence="3">RRM domain-containing protein</fullName>
    </recommendedName>
</protein>
<comment type="caution">
    <text evidence="4">The sequence shown here is derived from an EMBL/GenBank/DDBJ whole genome shotgun (WGS) entry which is preliminary data.</text>
</comment>
<organism evidence="4 5">
    <name type="scientific">Protopolystoma xenopodis</name>
    <dbReference type="NCBI Taxonomy" id="117903"/>
    <lineage>
        <taxon>Eukaryota</taxon>
        <taxon>Metazoa</taxon>
        <taxon>Spiralia</taxon>
        <taxon>Lophotrochozoa</taxon>
        <taxon>Platyhelminthes</taxon>
        <taxon>Monogenea</taxon>
        <taxon>Polyopisthocotylea</taxon>
        <taxon>Polystomatidea</taxon>
        <taxon>Polystomatidae</taxon>
        <taxon>Protopolystoma</taxon>
    </lineage>
</organism>
<dbReference type="Gene3D" id="3.30.70.330">
    <property type="match status" value="1"/>
</dbReference>
<proteinExistence type="predicted"/>
<name>A0A3S5CL77_9PLAT</name>
<keyword evidence="5" id="KW-1185">Reference proteome</keyword>
<dbReference type="GO" id="GO:0008143">
    <property type="term" value="F:poly(A) binding"/>
    <property type="evidence" value="ECO:0007669"/>
    <property type="project" value="TreeGrafter"/>
</dbReference>
<feature type="domain" description="RRM" evidence="3">
    <location>
        <begin position="1"/>
        <end position="46"/>
    </location>
</feature>
<evidence type="ECO:0000256" key="2">
    <source>
        <dbReference type="PROSITE-ProRule" id="PRU00176"/>
    </source>
</evidence>
<evidence type="ECO:0000313" key="4">
    <source>
        <dbReference type="EMBL" id="VEL30305.1"/>
    </source>
</evidence>
<evidence type="ECO:0000256" key="1">
    <source>
        <dbReference type="ARBA" id="ARBA00022884"/>
    </source>
</evidence>
<dbReference type="AlphaFoldDB" id="A0A3S5CL77"/>
<sequence length="86" mass="9998">MCNKFTGHPKGFAYIEFESRDAVDAAMALDDSLFRSRQLKVLPKRTNVPGMSLTNRPPRGRFRSRPVLRGMGFARPRFARYRFVEF</sequence>
<dbReference type="SUPFAM" id="SSF54928">
    <property type="entry name" value="RNA-binding domain, RBD"/>
    <property type="match status" value="1"/>
</dbReference>
<dbReference type="InterPro" id="IPR035979">
    <property type="entry name" value="RBD_domain_sf"/>
</dbReference>
<reference evidence="4" key="1">
    <citation type="submission" date="2018-11" db="EMBL/GenBank/DDBJ databases">
        <authorList>
            <consortium name="Pathogen Informatics"/>
        </authorList>
    </citation>
    <scope>NUCLEOTIDE SEQUENCE</scope>
</reference>
<dbReference type="PANTHER" id="PTHR23236:SF12">
    <property type="entry name" value="EUKARYOTIC INITIATION FACTOR 4B-RELATED"/>
    <property type="match status" value="1"/>
</dbReference>